<dbReference type="GO" id="GO:0015288">
    <property type="term" value="F:porin activity"/>
    <property type="evidence" value="ECO:0007669"/>
    <property type="project" value="TreeGrafter"/>
</dbReference>
<dbReference type="EMBL" id="VSSQ01031048">
    <property type="protein sequence ID" value="MPM81803.1"/>
    <property type="molecule type" value="Genomic_DNA"/>
</dbReference>
<proteinExistence type="predicted"/>
<sequence>MLLAKQTCIELVHYNALVKEYSVRLDNAQRIADTYRIRLDKGDANILEYNKAKLNLATVQTELTKIEAERVALLAELKRMNGGKEISLPQDEFFPPALPVNFEEWYSSAEAKNPVLQYVKGEINIGKEQVKLNRALSMPKFSTGYMSEKVVGEQYQGITLGVSIPLWERKNTQRYAQAQVKASEMALVDAKNQFYNRLESLYGKASALRQNALEFRRTITANRNDTLLKKALDSGEISLLDYLLEIGYYYDAIVQALEVERDYELALAELSAVEL</sequence>
<dbReference type="SUPFAM" id="SSF56954">
    <property type="entry name" value="Outer membrane efflux proteins (OEP)"/>
    <property type="match status" value="1"/>
</dbReference>
<dbReference type="GO" id="GO:0015562">
    <property type="term" value="F:efflux transmembrane transporter activity"/>
    <property type="evidence" value="ECO:0007669"/>
    <property type="project" value="InterPro"/>
</dbReference>
<evidence type="ECO:0000313" key="7">
    <source>
        <dbReference type="EMBL" id="MPM81803.1"/>
    </source>
</evidence>
<keyword evidence="5" id="KW-0998">Cell outer membrane</keyword>
<comment type="caution">
    <text evidence="7">The sequence shown here is derived from an EMBL/GenBank/DDBJ whole genome shotgun (WGS) entry which is preliminary data.</text>
</comment>
<evidence type="ECO:0000256" key="5">
    <source>
        <dbReference type="ARBA" id="ARBA00023237"/>
    </source>
</evidence>
<keyword evidence="4" id="KW-0472">Membrane</keyword>
<gene>
    <name evidence="7" type="ORF">SDC9_128860</name>
</gene>
<evidence type="ECO:0000256" key="1">
    <source>
        <dbReference type="ARBA" id="ARBA00004442"/>
    </source>
</evidence>
<accession>A0A645CY56</accession>
<dbReference type="AlphaFoldDB" id="A0A645CY56"/>
<dbReference type="GO" id="GO:0009279">
    <property type="term" value="C:cell outer membrane"/>
    <property type="evidence" value="ECO:0007669"/>
    <property type="project" value="UniProtKB-SubCell"/>
</dbReference>
<dbReference type="PANTHER" id="PTHR30026:SF20">
    <property type="entry name" value="OUTER MEMBRANE PROTEIN TOLC"/>
    <property type="match status" value="1"/>
</dbReference>
<evidence type="ECO:0000256" key="3">
    <source>
        <dbReference type="ARBA" id="ARBA00022692"/>
    </source>
</evidence>
<evidence type="ECO:0000256" key="2">
    <source>
        <dbReference type="ARBA" id="ARBA00022452"/>
    </source>
</evidence>
<dbReference type="InterPro" id="IPR051906">
    <property type="entry name" value="TolC-like"/>
</dbReference>
<organism evidence="7">
    <name type="scientific">bioreactor metagenome</name>
    <dbReference type="NCBI Taxonomy" id="1076179"/>
    <lineage>
        <taxon>unclassified sequences</taxon>
        <taxon>metagenomes</taxon>
        <taxon>ecological metagenomes</taxon>
    </lineage>
</organism>
<keyword evidence="2" id="KW-1134">Transmembrane beta strand</keyword>
<comment type="subcellular location">
    <subcellularLocation>
        <location evidence="1">Cell outer membrane</location>
    </subcellularLocation>
</comment>
<evidence type="ECO:0008006" key="8">
    <source>
        <dbReference type="Google" id="ProtNLM"/>
    </source>
</evidence>
<evidence type="ECO:0000256" key="4">
    <source>
        <dbReference type="ARBA" id="ARBA00023136"/>
    </source>
</evidence>
<name>A0A645CY56_9ZZZZ</name>
<evidence type="ECO:0000256" key="6">
    <source>
        <dbReference type="SAM" id="Coils"/>
    </source>
</evidence>
<keyword evidence="6" id="KW-0175">Coiled coil</keyword>
<feature type="coiled-coil region" evidence="6">
    <location>
        <begin position="49"/>
        <end position="76"/>
    </location>
</feature>
<keyword evidence="3" id="KW-0812">Transmembrane</keyword>
<protein>
    <recommendedName>
        <fullName evidence="8">Transporter</fullName>
    </recommendedName>
</protein>
<dbReference type="Gene3D" id="1.20.1600.10">
    <property type="entry name" value="Outer membrane efflux proteins (OEP)"/>
    <property type="match status" value="1"/>
</dbReference>
<reference evidence="7" key="1">
    <citation type="submission" date="2019-08" db="EMBL/GenBank/DDBJ databases">
        <authorList>
            <person name="Kucharzyk K."/>
            <person name="Murdoch R.W."/>
            <person name="Higgins S."/>
            <person name="Loffler F."/>
        </authorList>
    </citation>
    <scope>NUCLEOTIDE SEQUENCE</scope>
</reference>
<dbReference type="PANTHER" id="PTHR30026">
    <property type="entry name" value="OUTER MEMBRANE PROTEIN TOLC"/>
    <property type="match status" value="1"/>
</dbReference>
<dbReference type="GO" id="GO:1990281">
    <property type="term" value="C:efflux pump complex"/>
    <property type="evidence" value="ECO:0007669"/>
    <property type="project" value="TreeGrafter"/>
</dbReference>